<evidence type="ECO:0000256" key="6">
    <source>
        <dbReference type="ARBA" id="ARBA00023002"/>
    </source>
</evidence>
<dbReference type="AlphaFoldDB" id="A0A1W1HCY8"/>
<dbReference type="STRING" id="1246637.MTBBW1_2190013"/>
<evidence type="ECO:0000256" key="2">
    <source>
        <dbReference type="ARBA" id="ARBA00006561"/>
    </source>
</evidence>
<dbReference type="SUPFAM" id="SSF54862">
    <property type="entry name" value="4Fe-4S ferredoxins"/>
    <property type="match status" value="1"/>
</dbReference>
<dbReference type="GO" id="GO:0051539">
    <property type="term" value="F:4 iron, 4 sulfur cluster binding"/>
    <property type="evidence" value="ECO:0007669"/>
    <property type="project" value="UniProtKB-KW"/>
</dbReference>
<evidence type="ECO:0000256" key="8">
    <source>
        <dbReference type="ARBA" id="ARBA00023014"/>
    </source>
</evidence>
<dbReference type="Gene3D" id="3.30.70.20">
    <property type="match status" value="1"/>
</dbReference>
<name>A0A1W1HCY8_9BACT</name>
<dbReference type="InterPro" id="IPR017896">
    <property type="entry name" value="4Fe4S_Fe-S-bd"/>
</dbReference>
<evidence type="ECO:0000256" key="5">
    <source>
        <dbReference type="ARBA" id="ARBA00022827"/>
    </source>
</evidence>
<comment type="cofactor">
    <cofactor evidence="1">
        <name>FAD</name>
        <dbReference type="ChEBI" id="CHEBI:57692"/>
    </cofactor>
</comment>
<feature type="domain" description="4Fe-4S ferredoxin-type" evidence="9">
    <location>
        <begin position="840"/>
        <end position="869"/>
    </location>
</feature>
<dbReference type="Proteomes" id="UP000191931">
    <property type="component" value="Unassembled WGS sequence"/>
</dbReference>
<dbReference type="Pfam" id="PF13450">
    <property type="entry name" value="NAD_binding_8"/>
    <property type="match status" value="1"/>
</dbReference>
<accession>A0A1W1HCY8</accession>
<protein>
    <submittedName>
        <fullName evidence="10">MvH Hase/Heterodisulfide reductase, subunit A-like protein</fullName>
    </submittedName>
</protein>
<dbReference type="PANTHER" id="PTHR43498">
    <property type="entry name" value="FERREDOXIN:COB-COM HETERODISULFIDE REDUCTASE SUBUNIT A"/>
    <property type="match status" value="1"/>
</dbReference>
<reference evidence="10 11" key="1">
    <citation type="submission" date="2017-03" db="EMBL/GenBank/DDBJ databases">
        <authorList>
            <person name="Afonso C.L."/>
            <person name="Miller P.J."/>
            <person name="Scott M.A."/>
            <person name="Spackman E."/>
            <person name="Goraichik I."/>
            <person name="Dimitrov K.M."/>
            <person name="Suarez D.L."/>
            <person name="Swayne D.E."/>
        </authorList>
    </citation>
    <scope>NUCLEOTIDE SEQUENCE [LARGE SCALE GENOMIC DNA]</scope>
    <source>
        <strain evidence="10">PRJEB14757</strain>
    </source>
</reference>
<dbReference type="PANTHER" id="PTHR43498:SF1">
    <property type="entry name" value="COB--COM HETERODISULFIDE REDUCTASE IRON-SULFUR SUBUNIT A"/>
    <property type="match status" value="1"/>
</dbReference>
<dbReference type="Gene3D" id="3.50.50.60">
    <property type="entry name" value="FAD/NAD(P)-binding domain"/>
    <property type="match status" value="1"/>
</dbReference>
<evidence type="ECO:0000256" key="1">
    <source>
        <dbReference type="ARBA" id="ARBA00001974"/>
    </source>
</evidence>
<feature type="domain" description="4Fe-4S ferredoxin-type" evidence="9">
    <location>
        <begin position="908"/>
        <end position="937"/>
    </location>
</feature>
<dbReference type="GO" id="GO:0046872">
    <property type="term" value="F:metal ion binding"/>
    <property type="evidence" value="ECO:0007669"/>
    <property type="project" value="UniProtKB-KW"/>
</dbReference>
<dbReference type="SUPFAM" id="SSF51905">
    <property type="entry name" value="FAD/NAD(P)-binding domain"/>
    <property type="match status" value="1"/>
</dbReference>
<dbReference type="EMBL" id="FWEV01000134">
    <property type="protein sequence ID" value="SLM30293.1"/>
    <property type="molecule type" value="Genomic_DNA"/>
</dbReference>
<keyword evidence="6" id="KW-0560">Oxidoreductase</keyword>
<feature type="domain" description="4Fe-4S ferredoxin-type" evidence="9">
    <location>
        <begin position="42"/>
        <end position="76"/>
    </location>
</feature>
<dbReference type="GO" id="GO:0016491">
    <property type="term" value="F:oxidoreductase activity"/>
    <property type="evidence" value="ECO:0007669"/>
    <property type="project" value="UniProtKB-KW"/>
</dbReference>
<dbReference type="Gene3D" id="3.30.70.3270">
    <property type="match status" value="1"/>
</dbReference>
<evidence type="ECO:0000256" key="4">
    <source>
        <dbReference type="ARBA" id="ARBA00022723"/>
    </source>
</evidence>
<keyword evidence="4" id="KW-0479">Metal-binding</keyword>
<dbReference type="OrthoDB" id="9766627at2"/>
<dbReference type="SUPFAM" id="SSF51971">
    <property type="entry name" value="Nucleotide-binding domain"/>
    <property type="match status" value="1"/>
</dbReference>
<keyword evidence="3" id="KW-0004">4Fe-4S</keyword>
<organism evidence="10 11">
    <name type="scientific">Desulfamplus magnetovallimortis</name>
    <dbReference type="NCBI Taxonomy" id="1246637"/>
    <lineage>
        <taxon>Bacteria</taxon>
        <taxon>Pseudomonadati</taxon>
        <taxon>Thermodesulfobacteriota</taxon>
        <taxon>Desulfobacteria</taxon>
        <taxon>Desulfobacterales</taxon>
        <taxon>Desulfobacteraceae</taxon>
        <taxon>Desulfamplus</taxon>
    </lineage>
</organism>
<evidence type="ECO:0000313" key="10">
    <source>
        <dbReference type="EMBL" id="SLM30293.1"/>
    </source>
</evidence>
<gene>
    <name evidence="10" type="ORF">MTBBW1_2190013</name>
</gene>
<comment type="similarity">
    <text evidence="2">Belongs to the HdrA family.</text>
</comment>
<sequence>MEKCIACGLCAEKCPKKVDDEFNMGISKRKAVYIKYGQAVPLKYAIDPEQCIYLTRGKCRACEKFCPTGAINFEDKEEIVTIDVGSVILAPGFKPFDPSVYDVYGYGKIEDVVTSLDYERLLSASGPNMGHLIRPSDHQEPKKIAWLQCVGSRNNNRCDNTYCSSVCCMYAIKQALVTAEHLSGDDISQTIFFMDLRSHGKDFEGYYENAKTKGVNFVRARPHTIDPGPEGVGVSIRFTTETGETFEELFDMAVLSIGLEASGDSMALADTFGIELDMHHFAKTGSFEPVNSSRTGVFVTGAFQAPKAIPRSVAQASAAASSAATLLADARGSMTRNKEWPEPRDIRGETPAIGVFVCSCGINISNVVDVEAVAKYAATLPNVVHVENNLFTCSADTQELIAEKIKEHGLNRIVIAACTPRTHEPLFQETLKDAKLNGFMVEMANIRNQNAWVHQREPEKATQKAKDQVRMAVAKITYSSPLNQETLNVTPKALVVGGGIAGMTSALAIADQGFETLIMEKNNTLGGNALALKMSFRGEIVKPMLDGLIEKVSTHPKISVATEATLKYVSGSVGNFKSEISINGTLKQIQYGVAVMAIGGREGVPTEYHYGEDRRVMTHLEFDAQVMESIVAESEKAAAPDKGKMENPQSVVFIQCVGSREPERPYCSRICCVHSVKTAIQIKEKSPETQVFILNRDIRTYGVWEDYYQKARELGVIFIRYEVERKPVVNLEENHIAVKVTDPILQLPLDIEADYLVLASGVIPNQSRDLVEVFKCSASAEGFLNEAHPKLRPVDMSVDGLFVAGMCNYPKPIDEAIEQAKAAASRACVVLSKETMKLDAVKSFVTDKCDGCALCVDVCPYNAISLETVDSSLDLESASYAETEKCKDSVVATTLNGESHNLNGSFHRRIVTDSALCKGCGICFATCPKEGIMVHGFTMNELKAQVTAAIA</sequence>
<evidence type="ECO:0000256" key="3">
    <source>
        <dbReference type="ARBA" id="ARBA00022485"/>
    </source>
</evidence>
<evidence type="ECO:0000259" key="9">
    <source>
        <dbReference type="PROSITE" id="PS51379"/>
    </source>
</evidence>
<dbReference type="InterPro" id="IPR036188">
    <property type="entry name" value="FAD/NAD-bd_sf"/>
</dbReference>
<evidence type="ECO:0000313" key="11">
    <source>
        <dbReference type="Proteomes" id="UP000191931"/>
    </source>
</evidence>
<keyword evidence="5" id="KW-0274">FAD</keyword>
<keyword evidence="5" id="KW-0285">Flavoprotein</keyword>
<evidence type="ECO:0000256" key="7">
    <source>
        <dbReference type="ARBA" id="ARBA00023004"/>
    </source>
</evidence>
<dbReference type="InterPro" id="IPR039650">
    <property type="entry name" value="HdrA-like"/>
</dbReference>
<dbReference type="PROSITE" id="PS51379">
    <property type="entry name" value="4FE4S_FER_2"/>
    <property type="match status" value="4"/>
</dbReference>
<dbReference type="InterPro" id="IPR017900">
    <property type="entry name" value="4Fe4S_Fe_S_CS"/>
</dbReference>
<keyword evidence="11" id="KW-1185">Reference proteome</keyword>
<dbReference type="Pfam" id="PF12838">
    <property type="entry name" value="Fer4_7"/>
    <property type="match status" value="2"/>
</dbReference>
<feature type="domain" description="4Fe-4S ferredoxin-type" evidence="9">
    <location>
        <begin position="1"/>
        <end position="25"/>
    </location>
</feature>
<keyword evidence="7" id="KW-0408">Iron</keyword>
<dbReference type="PROSITE" id="PS00198">
    <property type="entry name" value="4FE4S_FER_1"/>
    <property type="match status" value="3"/>
</dbReference>
<keyword evidence="8" id="KW-0411">Iron-sulfur</keyword>
<proteinExistence type="inferred from homology"/>